<reference evidence="2" key="1">
    <citation type="submission" date="2022-09" db="EMBL/GenBank/DDBJ databases">
        <title>Culturomic study of gut microbiota in children with autism spectrum disorder.</title>
        <authorList>
            <person name="Efimov B.A."/>
            <person name="Chaplin A.V."/>
            <person name="Sokolova S.R."/>
            <person name="Pikina A.P."/>
            <person name="Korzhanova M."/>
            <person name="Belova V."/>
            <person name="Korostin D."/>
        </authorList>
    </citation>
    <scope>NUCLEOTIDE SEQUENCE</scope>
    <source>
        <strain evidence="2">ASD5510</strain>
    </source>
</reference>
<comment type="caution">
    <text evidence="2">The sequence shown here is derived from an EMBL/GenBank/DDBJ whole genome shotgun (WGS) entry which is preliminary data.</text>
</comment>
<dbReference type="InterPro" id="IPR007713">
    <property type="entry name" value="TMP_rpt"/>
</dbReference>
<evidence type="ECO:0000313" key="2">
    <source>
        <dbReference type="EMBL" id="MCU7380607.1"/>
    </source>
</evidence>
<evidence type="ECO:0000256" key="1">
    <source>
        <dbReference type="SAM" id="MobiDB-lite"/>
    </source>
</evidence>
<evidence type="ECO:0000313" key="3">
    <source>
        <dbReference type="Proteomes" id="UP001065549"/>
    </source>
</evidence>
<organism evidence="2 3">
    <name type="scientific">Hominibacterium faecale</name>
    <dbReference type="NCBI Taxonomy" id="2839743"/>
    <lineage>
        <taxon>Bacteria</taxon>
        <taxon>Bacillati</taxon>
        <taxon>Bacillota</taxon>
        <taxon>Clostridia</taxon>
        <taxon>Peptostreptococcales</taxon>
        <taxon>Anaerovoracaceae</taxon>
        <taxon>Hominibacterium</taxon>
    </lineage>
</organism>
<feature type="region of interest" description="Disordered" evidence="1">
    <location>
        <begin position="315"/>
        <end position="378"/>
    </location>
</feature>
<dbReference type="AlphaFoldDB" id="A0A9J6QYP8"/>
<accession>A0A9J6QYP8</accession>
<dbReference type="Pfam" id="PF06207">
    <property type="entry name" value="DUF1002"/>
    <property type="match status" value="1"/>
</dbReference>
<keyword evidence="3" id="KW-1185">Reference proteome</keyword>
<name>A0A9J6QYP8_9FIRM</name>
<dbReference type="Proteomes" id="UP001065549">
    <property type="component" value="Unassembled WGS sequence"/>
</dbReference>
<dbReference type="RefSeq" id="WP_253019370.1">
    <property type="nucleotide sequence ID" value="NZ_JAJAGH010000003.1"/>
</dbReference>
<dbReference type="Pfam" id="PF05017">
    <property type="entry name" value="TMP"/>
    <property type="match status" value="2"/>
</dbReference>
<feature type="compositionally biased region" description="Low complexity" evidence="1">
    <location>
        <begin position="358"/>
        <end position="372"/>
    </location>
</feature>
<proteinExistence type="predicted"/>
<dbReference type="EMBL" id="JAOSHN010000011">
    <property type="protein sequence ID" value="MCU7380607.1"/>
    <property type="molecule type" value="Genomic_DNA"/>
</dbReference>
<gene>
    <name evidence="2" type="ORF">OBO34_20040</name>
</gene>
<protein>
    <submittedName>
        <fullName evidence="2">DUF1002 domain-containing protein</fullName>
    </submittedName>
</protein>
<sequence>MIFTVMFQLSTLTVSADSSKVVTLGANISKQQRADMYEYFGTTPEQVQTIEVNNSDERKYMEGIATEQQIGRKTFSCSYIEPTDSGGVQVKTANLTFVTSSMIASTLATSGIENCNVVAAAPIAVSGTGALTGIMMAYETASGQDLNEGQKEAAVEELVTTGEIADSVGQEQASALVNDVKEQVIEDNLTDASEIQKVVDEAASNQGVTLTKEQMDKIVALMKTISQYDYDVKALKNTLDNLEGKGEGFFAGIWNSIKGFFGGGSDGGIINDTKDTVLGDDAVINSTLDDIKSAAEDEGLWDKIVNFFKGLFGSDDESTDGSSDQKDSTQASESSKDSKSTSNESTSPQPKEDKSPTDETSSSSDTDGTGASQEGQPQ</sequence>
<dbReference type="InterPro" id="IPR009343">
    <property type="entry name" value="DUF1002"/>
</dbReference>